<dbReference type="EMBL" id="FSRK01000002">
    <property type="protein sequence ID" value="SIO28617.1"/>
    <property type="molecule type" value="Genomic_DNA"/>
</dbReference>
<accession>A0A1N6I9C2</accession>
<keyword evidence="3" id="KW-1185">Reference proteome</keyword>
<evidence type="ECO:0000259" key="1">
    <source>
        <dbReference type="SMART" id="SM01235"/>
    </source>
</evidence>
<feature type="domain" description="Haem-binding" evidence="1">
    <location>
        <begin position="9"/>
        <end position="144"/>
    </location>
</feature>
<sequence length="146" mass="17245">MKKIFFWIAVVFVAIQLVPIDRENKAVDKRDNFVDIYKTPENIKSILKNACYDCHSNEVKYPNYAYVAPISWTIKDHINEGREHLNFSEWGTYNKDLKQNAIEKTISSVHNLQMPLPFYIGYHPKANLTTKQRRELENYFSNLESK</sequence>
<protein>
    <submittedName>
        <fullName evidence="2">Haem-binding domain-containing protein</fullName>
    </submittedName>
</protein>
<name>A0A1N6I9C2_9FLAO</name>
<reference evidence="3" key="1">
    <citation type="submission" date="2016-11" db="EMBL/GenBank/DDBJ databases">
        <authorList>
            <person name="Varghese N."/>
            <person name="Submissions S."/>
        </authorList>
    </citation>
    <scope>NUCLEOTIDE SEQUENCE [LARGE SCALE GENOMIC DNA]</scope>
    <source>
        <strain evidence="3">DSM 27623</strain>
    </source>
</reference>
<dbReference type="STRING" id="1416779.SAMN05444409_2450"/>
<gene>
    <name evidence="2" type="ORF">SAMN05444409_2450</name>
</gene>
<organism evidence="2 3">
    <name type="scientific">Epilithonimonas zeae</name>
    <dbReference type="NCBI Taxonomy" id="1416779"/>
    <lineage>
        <taxon>Bacteria</taxon>
        <taxon>Pseudomonadati</taxon>
        <taxon>Bacteroidota</taxon>
        <taxon>Flavobacteriia</taxon>
        <taxon>Flavobacteriales</taxon>
        <taxon>Weeksellaceae</taxon>
        <taxon>Chryseobacterium group</taxon>
        <taxon>Epilithonimonas</taxon>
    </lineage>
</organism>
<evidence type="ECO:0000313" key="3">
    <source>
        <dbReference type="Proteomes" id="UP000185207"/>
    </source>
</evidence>
<evidence type="ECO:0000313" key="2">
    <source>
        <dbReference type="EMBL" id="SIO28617.1"/>
    </source>
</evidence>
<proteinExistence type="predicted"/>
<dbReference type="SMART" id="SM01235">
    <property type="entry name" value="Haem_bd"/>
    <property type="match status" value="1"/>
</dbReference>
<dbReference type="OrthoDB" id="196738at2"/>
<dbReference type="InterPro" id="IPR025992">
    <property type="entry name" value="Haem-bd"/>
</dbReference>
<dbReference type="AlphaFoldDB" id="A0A1N6I9C2"/>
<dbReference type="Pfam" id="PF14376">
    <property type="entry name" value="Haem_bd"/>
    <property type="match status" value="1"/>
</dbReference>
<dbReference type="RefSeq" id="WP_074235663.1">
    <property type="nucleotide sequence ID" value="NZ_FSRK01000002.1"/>
</dbReference>
<dbReference type="Proteomes" id="UP000185207">
    <property type="component" value="Unassembled WGS sequence"/>
</dbReference>